<dbReference type="GeneID" id="84222267"/>
<dbReference type="GO" id="GO:0006400">
    <property type="term" value="P:tRNA modification"/>
    <property type="evidence" value="ECO:0007669"/>
    <property type="project" value="InterPro"/>
</dbReference>
<dbReference type="InterPro" id="IPR015947">
    <property type="entry name" value="PUA-like_sf"/>
</dbReference>
<dbReference type="PATRIC" id="fig|507754.4.peg.1613"/>
<comment type="pathway">
    <text evidence="1">tRNA modification; archaeosine-tRNA biosynthesis.</text>
</comment>
<dbReference type="RefSeq" id="WP_048101723.1">
    <property type="nucleotide sequence ID" value="NZ_LJCQ01000056.1"/>
</dbReference>
<gene>
    <name evidence="7" type="ORF">AOG54_04585</name>
    <name evidence="6" type="ORF">SE19_00870</name>
</gene>
<name>A0A0P9F5X7_9ARCH</name>
<protein>
    <submittedName>
        <fullName evidence="6">Uncharacterized protein</fullName>
    </submittedName>
</protein>
<evidence type="ECO:0000256" key="2">
    <source>
        <dbReference type="ARBA" id="ARBA00008906"/>
    </source>
</evidence>
<dbReference type="InterPro" id="IPR002478">
    <property type="entry name" value="PUA"/>
</dbReference>
<organism evidence="6 9">
    <name type="scientific">Acidiplasma aeolicum</name>
    <dbReference type="NCBI Taxonomy" id="507754"/>
    <lineage>
        <taxon>Archaea</taxon>
        <taxon>Methanobacteriati</taxon>
        <taxon>Thermoplasmatota</taxon>
        <taxon>Thermoplasmata</taxon>
        <taxon>Thermoplasmatales</taxon>
        <taxon>Ferroplasmaceae</taxon>
        <taxon>Acidiplasma</taxon>
    </lineage>
</organism>
<feature type="domain" description="DUF5591" evidence="5">
    <location>
        <begin position="229"/>
        <end position="371"/>
    </location>
</feature>
<dbReference type="OrthoDB" id="115061at2157"/>
<evidence type="ECO:0000313" key="6">
    <source>
        <dbReference type="EMBL" id="KPV47478.1"/>
    </source>
</evidence>
<reference evidence="6 9" key="1">
    <citation type="submission" date="2015-09" db="EMBL/GenBank/DDBJ databases">
        <title>Draft genome sequence of Acidiplasma aeolicum DSM 18409.</title>
        <authorList>
            <person name="Hemp J."/>
        </authorList>
    </citation>
    <scope>NUCLEOTIDE SEQUENCE [LARGE SCALE GENOMIC DNA]</scope>
    <source>
        <strain evidence="6 9">V</strain>
    </source>
</reference>
<dbReference type="GO" id="GO:0003723">
    <property type="term" value="F:RNA binding"/>
    <property type="evidence" value="ECO:0007669"/>
    <property type="project" value="InterPro"/>
</dbReference>
<dbReference type="PROSITE" id="PS50890">
    <property type="entry name" value="PUA"/>
    <property type="match status" value="1"/>
</dbReference>
<dbReference type="AlphaFoldDB" id="A0A0P9F5X7"/>
<evidence type="ECO:0000313" key="9">
    <source>
        <dbReference type="Proteomes" id="UP000050515"/>
    </source>
</evidence>
<evidence type="ECO:0000256" key="1">
    <source>
        <dbReference type="ARBA" id="ARBA00005030"/>
    </source>
</evidence>
<dbReference type="InterPro" id="IPR036511">
    <property type="entry name" value="TGT-like_sf"/>
</dbReference>
<dbReference type="InterPro" id="IPR040777">
    <property type="entry name" value="DUF5591"/>
</dbReference>
<dbReference type="SUPFAM" id="SSF52141">
    <property type="entry name" value="Uracil-DNA glycosylase-like"/>
    <property type="match status" value="1"/>
</dbReference>
<dbReference type="Proteomes" id="UP000050320">
    <property type="component" value="Unassembled WGS sequence"/>
</dbReference>
<dbReference type="EMBL" id="LKBG01000235">
    <property type="protein sequence ID" value="KQB34514.1"/>
    <property type="molecule type" value="Genomic_DNA"/>
</dbReference>
<dbReference type="Gene3D" id="2.30.130.10">
    <property type="entry name" value="PUA domain"/>
    <property type="match status" value="1"/>
</dbReference>
<accession>A0A0P9F5X7</accession>
<keyword evidence="8" id="KW-1185">Reference proteome</keyword>
<keyword evidence="3" id="KW-0819">tRNA processing</keyword>
<comment type="caution">
    <text evidence="6">The sequence shown here is derived from an EMBL/GenBank/DDBJ whole genome shotgun (WGS) entry which is preliminary data.</text>
</comment>
<sequence length="520" mass="60190">MPKKIEDNHYIFGFAHAGFYKDIKFPALIETTSDEFKSNSDYIEVLGERIDKKIYYPAFLERSSEIVTGNIITVINGIELLQRPSKFADYIINLREKYGYSKLIYLQGVSDPYLIPVLVYMGINIFDDIYIRVESLDGIKYSMTGKSRVDYDPLKDNIVFVKSMLESLFDSIRDGTLREVVEKIQISSLALELLRIMDEKYYKNMENIFPTITPYIKANSIESLTRPDIVRYRNNIENYEKPAGRNIALILPCSAKKPYSLSKTHQKIIQKISKFRKYLHELIVTSPVGLVPRELENSYPARFYDIPVIGLWYEDEKLMMKNLLKNYLKKNQYDYIIGYYPDDLNFISDILPENSTVINGRVTDDSNLDRLYIELEKITKTSETRGNVFNDYISVLKYQFGGWIYDYVKNLKLVNNFHQDMLVNNGKVYFVFNQQSGKFTITKNSAPFFLNANKFIVSIEDFKPTSYVYSMGINNATDDIKPYDEVVLVHNNEIRGVGTALMPSSAMINLNEGMAVKVRG</sequence>
<dbReference type="SUPFAM" id="SSF88697">
    <property type="entry name" value="PUA domain-like"/>
    <property type="match status" value="1"/>
</dbReference>
<dbReference type="InterPro" id="IPR036974">
    <property type="entry name" value="PUA_sf"/>
</dbReference>
<evidence type="ECO:0000259" key="5">
    <source>
        <dbReference type="Pfam" id="PF17884"/>
    </source>
</evidence>
<dbReference type="SUPFAM" id="SSF51713">
    <property type="entry name" value="tRNA-guanine transglycosylase"/>
    <property type="match status" value="1"/>
</dbReference>
<feature type="domain" description="PUA" evidence="4">
    <location>
        <begin position="468"/>
        <end position="519"/>
    </location>
</feature>
<dbReference type="EMBL" id="LJCQ01000056">
    <property type="protein sequence ID" value="KPV47478.1"/>
    <property type="molecule type" value="Genomic_DNA"/>
</dbReference>
<dbReference type="Pfam" id="PF01472">
    <property type="entry name" value="PUA"/>
    <property type="match status" value="1"/>
</dbReference>
<evidence type="ECO:0000256" key="3">
    <source>
        <dbReference type="ARBA" id="ARBA00022694"/>
    </source>
</evidence>
<dbReference type="Pfam" id="PF17884">
    <property type="entry name" value="DUF5591"/>
    <property type="match status" value="1"/>
</dbReference>
<proteinExistence type="inferred from homology"/>
<comment type="similarity">
    <text evidence="2">Belongs to the archaeosine synthase type 1 family.</text>
</comment>
<evidence type="ECO:0000259" key="4">
    <source>
        <dbReference type="Pfam" id="PF01472"/>
    </source>
</evidence>
<evidence type="ECO:0000313" key="7">
    <source>
        <dbReference type="EMBL" id="KQB34514.1"/>
    </source>
</evidence>
<reference evidence="7 8" key="2">
    <citation type="submission" date="2015-09" db="EMBL/GenBank/DDBJ databases">
        <title>Heavy metals and arsenic resistance mechanisms in polyextremophilic archaea of the family Ferroplasmaceae.</title>
        <authorList>
            <person name="Bulaev A.G."/>
            <person name="Kanygina A.V."/>
        </authorList>
    </citation>
    <scope>NUCLEOTIDE SEQUENCE [LARGE SCALE GENOMIC DNA]</scope>
    <source>
        <strain evidence="7 8">VT</strain>
    </source>
</reference>
<evidence type="ECO:0000313" key="8">
    <source>
        <dbReference type="Proteomes" id="UP000050320"/>
    </source>
</evidence>
<dbReference type="Proteomes" id="UP000050515">
    <property type="component" value="Unassembled WGS sequence"/>
</dbReference>
<dbReference type="InterPro" id="IPR036895">
    <property type="entry name" value="Uracil-DNA_glycosylase-like_sf"/>
</dbReference>
<dbReference type="Gene3D" id="3.40.50.10630">
    <property type="entry name" value="Uracil-DNA glycosylase-like"/>
    <property type="match status" value="1"/>
</dbReference>
<dbReference type="SUPFAM" id="SSF88802">
    <property type="entry name" value="Pre-PUA domain"/>
    <property type="match status" value="1"/>
</dbReference>